<dbReference type="EMBL" id="BPLR01010206">
    <property type="protein sequence ID" value="GIY37698.1"/>
    <property type="molecule type" value="Genomic_DNA"/>
</dbReference>
<keyword evidence="1" id="KW-0472">Membrane</keyword>
<proteinExistence type="predicted"/>
<feature type="transmembrane region" description="Helical" evidence="1">
    <location>
        <begin position="50"/>
        <end position="68"/>
    </location>
</feature>
<keyword evidence="1" id="KW-0812">Transmembrane</keyword>
<comment type="caution">
    <text evidence="2">The sequence shown here is derived from an EMBL/GenBank/DDBJ whole genome shotgun (WGS) entry which is preliminary data.</text>
</comment>
<evidence type="ECO:0000313" key="2">
    <source>
        <dbReference type="EMBL" id="GIY37698.1"/>
    </source>
</evidence>
<accession>A0AAV4T1D1</accession>
<evidence type="ECO:0000256" key="1">
    <source>
        <dbReference type="SAM" id="Phobius"/>
    </source>
</evidence>
<keyword evidence="1" id="KW-1133">Transmembrane helix</keyword>
<gene>
    <name evidence="2" type="ORF">CEXT_698621</name>
</gene>
<dbReference type="Proteomes" id="UP001054945">
    <property type="component" value="Unassembled WGS sequence"/>
</dbReference>
<reference evidence="2 3" key="1">
    <citation type="submission" date="2021-06" db="EMBL/GenBank/DDBJ databases">
        <title>Caerostris extrusa draft genome.</title>
        <authorList>
            <person name="Kono N."/>
            <person name="Arakawa K."/>
        </authorList>
    </citation>
    <scope>NUCLEOTIDE SEQUENCE [LARGE SCALE GENOMIC DNA]</scope>
</reference>
<keyword evidence="3" id="KW-1185">Reference proteome</keyword>
<dbReference type="AlphaFoldDB" id="A0AAV4T1D1"/>
<organism evidence="2 3">
    <name type="scientific">Caerostris extrusa</name>
    <name type="common">Bark spider</name>
    <name type="synonym">Caerostris bankana</name>
    <dbReference type="NCBI Taxonomy" id="172846"/>
    <lineage>
        <taxon>Eukaryota</taxon>
        <taxon>Metazoa</taxon>
        <taxon>Ecdysozoa</taxon>
        <taxon>Arthropoda</taxon>
        <taxon>Chelicerata</taxon>
        <taxon>Arachnida</taxon>
        <taxon>Araneae</taxon>
        <taxon>Araneomorphae</taxon>
        <taxon>Entelegynae</taxon>
        <taxon>Araneoidea</taxon>
        <taxon>Araneidae</taxon>
        <taxon>Caerostris</taxon>
    </lineage>
</organism>
<name>A0AAV4T1D1_CAEEX</name>
<protein>
    <submittedName>
        <fullName evidence="2">Uncharacterized protein</fullName>
    </submittedName>
</protein>
<sequence length="117" mass="13252">MSETARTKRCLQPTASSSGVVGLCGSLWYLRLTERSFLSLFFCSDSNSWSVAPLVLYQIAFVGIHAVFMDELFFKLFFFFRLQFGAVLWRRLHFSKCSSPINPSLGVLVPPLRTCCP</sequence>
<evidence type="ECO:0000313" key="3">
    <source>
        <dbReference type="Proteomes" id="UP001054945"/>
    </source>
</evidence>